<dbReference type="EMBL" id="HBFB01009991">
    <property type="protein sequence ID" value="CAD8673212.1"/>
    <property type="molecule type" value="Transcribed_RNA"/>
</dbReference>
<dbReference type="AlphaFoldDB" id="A0A7S0WMR9"/>
<dbReference type="SUPFAM" id="SSF53335">
    <property type="entry name" value="S-adenosyl-L-methionine-dependent methyltransferases"/>
    <property type="match status" value="1"/>
</dbReference>
<dbReference type="InterPro" id="IPR029063">
    <property type="entry name" value="SAM-dependent_MTases_sf"/>
</dbReference>
<protein>
    <recommendedName>
        <fullName evidence="4">[Phosphatase 2A protein]-leucine-carboxy methyltransferase 1</fullName>
    </recommendedName>
</protein>
<sequence length="182" mass="19242">MAAASSTSSGPDNAGCSISMWKWGRTQSAATFPLQPASYALVGVDLGAVPLAAALLPLGFDPAIKTIWVLEALVYYLPLQAAGQLWEAMAKLSAQGSVQIVTCVDAELLEASRSRVPANHVFANLWHFDVDDMLACPQFAGSWRNVSGVPKTTKQLALEELGADTYVALYGGAECVVVAERV</sequence>
<evidence type="ECO:0000256" key="1">
    <source>
        <dbReference type="ARBA" id="ARBA00022603"/>
    </source>
</evidence>
<dbReference type="InterPro" id="IPR007213">
    <property type="entry name" value="Ppm1/Ppm2/Tcmp"/>
</dbReference>
<organism evidence="3">
    <name type="scientific">Chlamydomonas leiostraca</name>
    <dbReference type="NCBI Taxonomy" id="1034604"/>
    <lineage>
        <taxon>Eukaryota</taxon>
        <taxon>Viridiplantae</taxon>
        <taxon>Chlorophyta</taxon>
        <taxon>core chlorophytes</taxon>
        <taxon>Chlorophyceae</taxon>
        <taxon>CS clade</taxon>
        <taxon>Chlamydomonadales</taxon>
        <taxon>Chlamydomonadaceae</taxon>
        <taxon>Chlamydomonas</taxon>
    </lineage>
</organism>
<reference evidence="3" key="1">
    <citation type="submission" date="2021-01" db="EMBL/GenBank/DDBJ databases">
        <authorList>
            <person name="Corre E."/>
            <person name="Pelletier E."/>
            <person name="Niang G."/>
            <person name="Scheremetjew M."/>
            <person name="Finn R."/>
            <person name="Kale V."/>
            <person name="Holt S."/>
            <person name="Cochrane G."/>
            <person name="Meng A."/>
            <person name="Brown T."/>
            <person name="Cohen L."/>
        </authorList>
    </citation>
    <scope>NUCLEOTIDE SEQUENCE</scope>
    <source>
        <strain evidence="3">SAG 11-49</strain>
    </source>
</reference>
<dbReference type="Pfam" id="PF04072">
    <property type="entry name" value="LCM"/>
    <property type="match status" value="1"/>
</dbReference>
<keyword evidence="2" id="KW-0808">Transferase</keyword>
<dbReference type="PANTHER" id="PTHR43619">
    <property type="entry name" value="S-ADENOSYL-L-METHIONINE-DEPENDENT METHYLTRANSFERASE YKTD-RELATED"/>
    <property type="match status" value="1"/>
</dbReference>
<dbReference type="GO" id="GO:0032259">
    <property type="term" value="P:methylation"/>
    <property type="evidence" value="ECO:0007669"/>
    <property type="project" value="UniProtKB-KW"/>
</dbReference>
<name>A0A7S0WMR9_9CHLO</name>
<evidence type="ECO:0000256" key="2">
    <source>
        <dbReference type="ARBA" id="ARBA00022679"/>
    </source>
</evidence>
<proteinExistence type="predicted"/>
<dbReference type="PANTHER" id="PTHR43619:SF2">
    <property type="entry name" value="S-ADENOSYL-L-METHIONINE-DEPENDENT METHYLTRANSFERASES SUPERFAMILY PROTEIN"/>
    <property type="match status" value="1"/>
</dbReference>
<dbReference type="GO" id="GO:0008168">
    <property type="term" value="F:methyltransferase activity"/>
    <property type="evidence" value="ECO:0007669"/>
    <property type="project" value="UniProtKB-KW"/>
</dbReference>
<dbReference type="Gene3D" id="3.40.50.150">
    <property type="entry name" value="Vaccinia Virus protein VP39"/>
    <property type="match status" value="1"/>
</dbReference>
<evidence type="ECO:0008006" key="4">
    <source>
        <dbReference type="Google" id="ProtNLM"/>
    </source>
</evidence>
<accession>A0A7S0WMR9</accession>
<keyword evidence="1" id="KW-0489">Methyltransferase</keyword>
<evidence type="ECO:0000313" key="3">
    <source>
        <dbReference type="EMBL" id="CAD8673212.1"/>
    </source>
</evidence>
<gene>
    <name evidence="3" type="ORF">CLEI1391_LOCUS5691</name>
</gene>